<dbReference type="PROSITE" id="PS50125">
    <property type="entry name" value="GUANYLATE_CYCLASE_2"/>
    <property type="match status" value="1"/>
</dbReference>
<dbReference type="SUPFAM" id="SSF48452">
    <property type="entry name" value="TPR-like"/>
    <property type="match status" value="2"/>
</dbReference>
<dbReference type="GO" id="GO:0035556">
    <property type="term" value="P:intracellular signal transduction"/>
    <property type="evidence" value="ECO:0007669"/>
    <property type="project" value="InterPro"/>
</dbReference>
<comment type="similarity">
    <text evidence="17">Belongs to the adenylyl cyclase class-4/guanylyl cyclase family.</text>
</comment>
<dbReference type="InterPro" id="IPR019734">
    <property type="entry name" value="TPR_rpt"/>
</dbReference>
<dbReference type="CDD" id="cd07302">
    <property type="entry name" value="CHD"/>
    <property type="match status" value="1"/>
</dbReference>
<evidence type="ECO:0000256" key="5">
    <source>
        <dbReference type="ARBA" id="ARBA00022692"/>
    </source>
</evidence>
<keyword evidence="6" id="KW-0479">Metal-binding</keyword>
<dbReference type="FunFam" id="3.30.70.1230:FF:000033">
    <property type="entry name" value="Adenylate cyclase"/>
    <property type="match status" value="1"/>
</dbReference>
<evidence type="ECO:0000256" key="17">
    <source>
        <dbReference type="RuleBase" id="RU000405"/>
    </source>
</evidence>
<keyword evidence="13 17" id="KW-0456">Lyase</keyword>
<keyword evidence="7" id="KW-0547">Nucleotide-binding</keyword>
<accession>A0A7C2R377</accession>
<name>A0A7C2R377_9FLAO</name>
<sequence length="615" mass="70176">MNRASRGFLTFFLLFVIATGAGQERLDIDSLRKYYHSNPSKQNDLELLQGISENSPEPDSMLKYAQLLKKESLKRSDREYLRKAYGREGVAWGRKGEYEKALDFLFKAAEIAEALGNIAGLGSYYIEIANVFSESDNSALAFQYYNRGIEKLRETGDSLSVGQALYNFGDDLYESGKIDSSLVVTQQARVIFKKFEIPRFEAYSIGNLGRNYAKQGELEKAKRYLNIAIDTLEKWKDYLAITDFSATLSEILFEKGDTAAALRYAERSLEAAENYNLKEDLKNAHYRLAALHEAAGKNDEALAHYKQFVIYKDSLENVETYRSMANLRTDYELARKQTEVDLLNEQRKNQKTIVVASIIALVLILLLALGLYRRNKFIGRTKKIIEREKNRSDLLLLNILPQETAMELKENGKVAAKRFDSVTILFTDFKNFTHYAENLSPEELVKSVDFYFSEFDRIVEKYSLEKIKTVGDAYMCASGVPFPSNDHAERIVAAACEMIDFVRDAKKLVSDRETRFEVRIGINTGPVVAGVVGSKKFAYDIWGDAVNIAARMETTSESGKINISDNTYELIKEKFYCTYRGEIPVKNKGMMRMYFVDCMKDPAAWPQNKMHLTRE</sequence>
<dbReference type="SMART" id="SM00044">
    <property type="entry name" value="CYCc"/>
    <property type="match status" value="1"/>
</dbReference>
<evidence type="ECO:0000256" key="10">
    <source>
        <dbReference type="ARBA" id="ARBA00022989"/>
    </source>
</evidence>
<dbReference type="Gene3D" id="3.30.70.1230">
    <property type="entry name" value="Nucleotide cyclase"/>
    <property type="match status" value="1"/>
</dbReference>
<keyword evidence="9" id="KW-0460">Magnesium</keyword>
<evidence type="ECO:0000256" key="14">
    <source>
        <dbReference type="ARBA" id="ARBA00032597"/>
    </source>
</evidence>
<evidence type="ECO:0000256" key="7">
    <source>
        <dbReference type="ARBA" id="ARBA00022741"/>
    </source>
</evidence>
<evidence type="ECO:0000259" key="19">
    <source>
        <dbReference type="PROSITE" id="PS50125"/>
    </source>
</evidence>
<comment type="caution">
    <text evidence="20">The sequence shown here is derived from an EMBL/GenBank/DDBJ whole genome shotgun (WGS) entry which is preliminary data.</text>
</comment>
<dbReference type="GO" id="GO:0046872">
    <property type="term" value="F:metal ion binding"/>
    <property type="evidence" value="ECO:0007669"/>
    <property type="project" value="UniProtKB-KW"/>
</dbReference>
<dbReference type="PROSITE" id="PS00452">
    <property type="entry name" value="GUANYLATE_CYCLASE_1"/>
    <property type="match status" value="1"/>
</dbReference>
<comment type="subunit">
    <text evidence="16">Homodimer. Can also exist as monomer.</text>
</comment>
<dbReference type="GO" id="GO:0005886">
    <property type="term" value="C:plasma membrane"/>
    <property type="evidence" value="ECO:0007669"/>
    <property type="project" value="UniProtKB-ARBA"/>
</dbReference>
<dbReference type="GO" id="GO:0006171">
    <property type="term" value="P:cAMP biosynthetic process"/>
    <property type="evidence" value="ECO:0007669"/>
    <property type="project" value="UniProtKB-KW"/>
</dbReference>
<keyword evidence="11" id="KW-0115">cAMP biosynthesis</keyword>
<dbReference type="GO" id="GO:0005524">
    <property type="term" value="F:ATP binding"/>
    <property type="evidence" value="ECO:0007669"/>
    <property type="project" value="UniProtKB-KW"/>
</dbReference>
<keyword evidence="5 18" id="KW-0812">Transmembrane</keyword>
<evidence type="ECO:0000313" key="20">
    <source>
        <dbReference type="EMBL" id="HER40009.1"/>
    </source>
</evidence>
<dbReference type="GO" id="GO:0004016">
    <property type="term" value="F:adenylate cyclase activity"/>
    <property type="evidence" value="ECO:0007669"/>
    <property type="project" value="UniProtKB-EC"/>
</dbReference>
<dbReference type="Proteomes" id="UP000885753">
    <property type="component" value="Unassembled WGS sequence"/>
</dbReference>
<dbReference type="EMBL" id="DSEE01000160">
    <property type="protein sequence ID" value="HER40009.1"/>
    <property type="molecule type" value="Genomic_DNA"/>
</dbReference>
<evidence type="ECO:0000256" key="12">
    <source>
        <dbReference type="ARBA" id="ARBA00023136"/>
    </source>
</evidence>
<comment type="catalytic activity">
    <reaction evidence="1">
        <text>ATP = 3',5'-cyclic AMP + diphosphate</text>
        <dbReference type="Rhea" id="RHEA:15389"/>
        <dbReference type="ChEBI" id="CHEBI:30616"/>
        <dbReference type="ChEBI" id="CHEBI:33019"/>
        <dbReference type="ChEBI" id="CHEBI:58165"/>
        <dbReference type="EC" id="4.6.1.1"/>
    </reaction>
</comment>
<feature type="transmembrane region" description="Helical" evidence="18">
    <location>
        <begin position="353"/>
        <end position="372"/>
    </location>
</feature>
<keyword evidence="12 18" id="KW-0472">Membrane</keyword>
<evidence type="ECO:0000256" key="2">
    <source>
        <dbReference type="ARBA" id="ARBA00004370"/>
    </source>
</evidence>
<evidence type="ECO:0000256" key="4">
    <source>
        <dbReference type="ARBA" id="ARBA00021420"/>
    </source>
</evidence>
<evidence type="ECO:0000256" key="18">
    <source>
        <dbReference type="SAM" id="Phobius"/>
    </source>
</evidence>
<protein>
    <recommendedName>
        <fullName evidence="4">Adenylate cyclase</fullName>
        <ecNumber evidence="3">4.6.1.1</ecNumber>
    </recommendedName>
    <alternativeName>
        <fullName evidence="14">ATP pyrophosphate-lyase</fullName>
    </alternativeName>
    <alternativeName>
        <fullName evidence="15">Adenylyl cyclase</fullName>
    </alternativeName>
</protein>
<proteinExistence type="inferred from homology"/>
<dbReference type="Gene3D" id="1.25.40.10">
    <property type="entry name" value="Tetratricopeptide repeat domain"/>
    <property type="match status" value="1"/>
</dbReference>
<evidence type="ECO:0000256" key="16">
    <source>
        <dbReference type="ARBA" id="ARBA00064436"/>
    </source>
</evidence>
<dbReference type="InterPro" id="IPR029787">
    <property type="entry name" value="Nucleotide_cyclase"/>
</dbReference>
<evidence type="ECO:0000256" key="6">
    <source>
        <dbReference type="ARBA" id="ARBA00022723"/>
    </source>
</evidence>
<dbReference type="SMART" id="SM00028">
    <property type="entry name" value="TPR"/>
    <property type="match status" value="6"/>
</dbReference>
<dbReference type="Pfam" id="PF00211">
    <property type="entry name" value="Guanylate_cyc"/>
    <property type="match status" value="1"/>
</dbReference>
<dbReference type="SUPFAM" id="SSF55073">
    <property type="entry name" value="Nucleotide cyclase"/>
    <property type="match status" value="1"/>
</dbReference>
<dbReference type="InterPro" id="IPR001054">
    <property type="entry name" value="A/G_cyclase"/>
</dbReference>
<dbReference type="InterPro" id="IPR050401">
    <property type="entry name" value="Cyclic_nucleotide_synthase"/>
</dbReference>
<keyword evidence="8" id="KW-0067">ATP-binding</keyword>
<dbReference type="EC" id="4.6.1.1" evidence="3"/>
<organism evidence="20">
    <name type="scientific">Salinimicrobium catena</name>
    <dbReference type="NCBI Taxonomy" id="390640"/>
    <lineage>
        <taxon>Bacteria</taxon>
        <taxon>Pseudomonadati</taxon>
        <taxon>Bacteroidota</taxon>
        <taxon>Flavobacteriia</taxon>
        <taxon>Flavobacteriales</taxon>
        <taxon>Flavobacteriaceae</taxon>
        <taxon>Salinimicrobium</taxon>
    </lineage>
</organism>
<gene>
    <name evidence="20" type="ORF">ENO10_02185</name>
</gene>
<reference evidence="20" key="1">
    <citation type="journal article" date="2020" name="mSystems">
        <title>Genome- and Community-Level Interaction Insights into Carbon Utilization and Element Cycling Functions of Hydrothermarchaeota in Hydrothermal Sediment.</title>
        <authorList>
            <person name="Zhou Z."/>
            <person name="Liu Y."/>
            <person name="Xu W."/>
            <person name="Pan J."/>
            <person name="Luo Z.H."/>
            <person name="Li M."/>
        </authorList>
    </citation>
    <scope>NUCLEOTIDE SEQUENCE [LARGE SCALE GENOMIC DNA]</scope>
    <source>
        <strain evidence="20">SpSt-1235</strain>
    </source>
</reference>
<evidence type="ECO:0000256" key="1">
    <source>
        <dbReference type="ARBA" id="ARBA00001593"/>
    </source>
</evidence>
<feature type="domain" description="Guanylate cyclase" evidence="19">
    <location>
        <begin position="423"/>
        <end position="553"/>
    </location>
</feature>
<evidence type="ECO:0000256" key="9">
    <source>
        <dbReference type="ARBA" id="ARBA00022842"/>
    </source>
</evidence>
<evidence type="ECO:0000256" key="13">
    <source>
        <dbReference type="ARBA" id="ARBA00023239"/>
    </source>
</evidence>
<dbReference type="PANTHER" id="PTHR11920:SF335">
    <property type="entry name" value="GUANYLATE CYCLASE"/>
    <property type="match status" value="1"/>
</dbReference>
<dbReference type="AlphaFoldDB" id="A0A7C2R377"/>
<keyword evidence="10 18" id="KW-1133">Transmembrane helix</keyword>
<evidence type="ECO:0000256" key="3">
    <source>
        <dbReference type="ARBA" id="ARBA00012201"/>
    </source>
</evidence>
<evidence type="ECO:0000256" key="15">
    <source>
        <dbReference type="ARBA" id="ARBA00032637"/>
    </source>
</evidence>
<dbReference type="PANTHER" id="PTHR11920">
    <property type="entry name" value="GUANYLYL CYCLASE"/>
    <property type="match status" value="1"/>
</dbReference>
<evidence type="ECO:0000256" key="11">
    <source>
        <dbReference type="ARBA" id="ARBA00022998"/>
    </source>
</evidence>
<dbReference type="InterPro" id="IPR018297">
    <property type="entry name" value="A/G_cyclase_CS"/>
</dbReference>
<comment type="subcellular location">
    <subcellularLocation>
        <location evidence="2">Membrane</location>
    </subcellularLocation>
</comment>
<evidence type="ECO:0000256" key="8">
    <source>
        <dbReference type="ARBA" id="ARBA00022840"/>
    </source>
</evidence>
<dbReference type="InterPro" id="IPR011990">
    <property type="entry name" value="TPR-like_helical_dom_sf"/>
</dbReference>